<evidence type="ECO:0000313" key="6">
    <source>
        <dbReference type="Proteomes" id="UP000031163"/>
    </source>
</evidence>
<dbReference type="HOGENOM" id="CLU_045011_19_3_7"/>
<dbReference type="RefSeq" id="WP_039649367.1">
    <property type="nucleotide sequence ID" value="NZ_CP007770.1"/>
</dbReference>
<proteinExistence type="inferred from homology"/>
<dbReference type="AlphaFoldDB" id="A0A0A8H395"/>
<dbReference type="KEGG" id="cis:CINS_0370"/>
<evidence type="ECO:0000256" key="3">
    <source>
        <dbReference type="ARBA" id="ARBA00006171"/>
    </source>
</evidence>
<dbReference type="InterPro" id="IPR023198">
    <property type="entry name" value="PGP-like_dom2"/>
</dbReference>
<dbReference type="PANTHER" id="PTHR43434:SF1">
    <property type="entry name" value="PHOSPHOGLYCOLATE PHOSPHATASE"/>
    <property type="match status" value="1"/>
</dbReference>
<comment type="similarity">
    <text evidence="3">Belongs to the HAD-like hydrolase superfamily. CbbY/CbbZ/Gph/YieH family.</text>
</comment>
<dbReference type="GO" id="GO:0005829">
    <property type="term" value="C:cytosol"/>
    <property type="evidence" value="ECO:0007669"/>
    <property type="project" value="TreeGrafter"/>
</dbReference>
<dbReference type="GO" id="GO:0006281">
    <property type="term" value="P:DNA repair"/>
    <property type="evidence" value="ECO:0007669"/>
    <property type="project" value="TreeGrafter"/>
</dbReference>
<comment type="catalytic activity">
    <reaction evidence="1">
        <text>2-phosphoglycolate + H2O = glycolate + phosphate</text>
        <dbReference type="Rhea" id="RHEA:14369"/>
        <dbReference type="ChEBI" id="CHEBI:15377"/>
        <dbReference type="ChEBI" id="CHEBI:29805"/>
        <dbReference type="ChEBI" id="CHEBI:43474"/>
        <dbReference type="ChEBI" id="CHEBI:58033"/>
        <dbReference type="EC" id="3.1.3.18"/>
    </reaction>
</comment>
<protein>
    <recommendedName>
        <fullName evidence="4">phosphoglycolate phosphatase</fullName>
        <ecNumber evidence="4">3.1.3.18</ecNumber>
    </recommendedName>
</protein>
<evidence type="ECO:0000256" key="2">
    <source>
        <dbReference type="ARBA" id="ARBA00004818"/>
    </source>
</evidence>
<evidence type="ECO:0000256" key="1">
    <source>
        <dbReference type="ARBA" id="ARBA00000830"/>
    </source>
</evidence>
<dbReference type="Gene3D" id="1.10.150.240">
    <property type="entry name" value="Putative phosphatase, domain 2"/>
    <property type="match status" value="1"/>
</dbReference>
<sequence length="214" mass="24034">MFKKTILFDLDGTLIDSTSAILEGFDAAFKAFNQIPKDHALVKSLIGFPLDIAFEKLGVEKDQIQDYITAYREVYQKIYIEQTFLLPQAKESVCEANLFADLAVVTTKSSKFSKPLLEHLEIGEYFKIIIGRDDVVHPKPNAEPILLALKRLGKTQNDSFMIGDTHLDILAAQNANISPIAVSSGYEAKESLNQFNIPVFDNTFEAVQYLKNIR</sequence>
<keyword evidence="5" id="KW-0378">Hydrolase</keyword>
<dbReference type="PANTHER" id="PTHR43434">
    <property type="entry name" value="PHOSPHOGLYCOLATE PHOSPHATASE"/>
    <property type="match status" value="1"/>
</dbReference>
<dbReference type="EMBL" id="CP007770">
    <property type="protein sequence ID" value="AJC87369.1"/>
    <property type="molecule type" value="Genomic_DNA"/>
</dbReference>
<dbReference type="SFLD" id="SFLDS00003">
    <property type="entry name" value="Haloacid_Dehalogenase"/>
    <property type="match status" value="1"/>
</dbReference>
<dbReference type="STRING" id="1031564.CINS_0370"/>
<dbReference type="InterPro" id="IPR036412">
    <property type="entry name" value="HAD-like_sf"/>
</dbReference>
<dbReference type="Gene3D" id="3.40.50.1000">
    <property type="entry name" value="HAD superfamily/HAD-like"/>
    <property type="match status" value="1"/>
</dbReference>
<evidence type="ECO:0000313" key="5">
    <source>
        <dbReference type="EMBL" id="AJC87369.1"/>
    </source>
</evidence>
<accession>A0A0A8H395</accession>
<dbReference type="NCBIfam" id="TIGR01549">
    <property type="entry name" value="HAD-SF-IA-v1"/>
    <property type="match status" value="1"/>
</dbReference>
<dbReference type="InterPro" id="IPR023214">
    <property type="entry name" value="HAD_sf"/>
</dbReference>
<dbReference type="InterPro" id="IPR006439">
    <property type="entry name" value="HAD-SF_hydro_IA"/>
</dbReference>
<dbReference type="Proteomes" id="UP000031163">
    <property type="component" value="Chromosome"/>
</dbReference>
<reference evidence="5 6" key="1">
    <citation type="journal article" date="2014" name="Genome Biol. Evol.">
        <title>Comparative Genomics of the Campylobacter lari Group.</title>
        <authorList>
            <person name="Miller W.G."/>
            <person name="Yee E."/>
            <person name="Chapman M.H."/>
            <person name="Smith T.P."/>
            <person name="Bono J.L."/>
            <person name="Huynh S."/>
            <person name="Parker C.T."/>
            <person name="Vandamme P."/>
            <person name="Luong K."/>
            <person name="Korlach J."/>
        </authorList>
    </citation>
    <scope>NUCLEOTIDE SEQUENCE [LARGE SCALE GENOMIC DNA]</scope>
    <source>
        <strain evidence="5 6">NCTC 12927</strain>
    </source>
</reference>
<dbReference type="SUPFAM" id="SSF56784">
    <property type="entry name" value="HAD-like"/>
    <property type="match status" value="1"/>
</dbReference>
<dbReference type="SFLD" id="SFLDG01129">
    <property type="entry name" value="C1.5:_HAD__Beta-PGM__Phosphata"/>
    <property type="match status" value="1"/>
</dbReference>
<name>A0A0A8H395_9BACT</name>
<gene>
    <name evidence="5" type="ORF">CINS_0370</name>
</gene>
<comment type="pathway">
    <text evidence="2">Organic acid metabolism; glycolate biosynthesis; glycolate from 2-phosphoglycolate: step 1/1.</text>
</comment>
<dbReference type="GO" id="GO:0008967">
    <property type="term" value="F:phosphoglycolate phosphatase activity"/>
    <property type="evidence" value="ECO:0007669"/>
    <property type="project" value="UniProtKB-EC"/>
</dbReference>
<dbReference type="EC" id="3.1.3.18" evidence="4"/>
<dbReference type="InterPro" id="IPR041492">
    <property type="entry name" value="HAD_2"/>
</dbReference>
<dbReference type="Pfam" id="PF13419">
    <property type="entry name" value="HAD_2"/>
    <property type="match status" value="1"/>
</dbReference>
<dbReference type="InterPro" id="IPR050155">
    <property type="entry name" value="HAD-like_hydrolase_sf"/>
</dbReference>
<evidence type="ECO:0000256" key="4">
    <source>
        <dbReference type="ARBA" id="ARBA00013078"/>
    </source>
</evidence>
<dbReference type="GeneID" id="74431185"/>
<organism evidence="5 6">
    <name type="scientific">Campylobacter insulaenigrae NCTC 12927</name>
    <dbReference type="NCBI Taxonomy" id="1031564"/>
    <lineage>
        <taxon>Bacteria</taxon>
        <taxon>Pseudomonadati</taxon>
        <taxon>Campylobacterota</taxon>
        <taxon>Epsilonproteobacteria</taxon>
        <taxon>Campylobacterales</taxon>
        <taxon>Campylobacteraceae</taxon>
        <taxon>Campylobacter</taxon>
    </lineage>
</organism>